<dbReference type="PRINTS" id="PR00811">
    <property type="entry name" value="BCTERIALGSPD"/>
</dbReference>
<accession>A0A840RXH7</accession>
<dbReference type="EMBL" id="JACHHQ010000009">
    <property type="protein sequence ID" value="MBB5201912.1"/>
    <property type="molecule type" value="Genomic_DNA"/>
</dbReference>
<dbReference type="InterPro" id="IPR004846">
    <property type="entry name" value="T2SS/T3SS_dom"/>
</dbReference>
<dbReference type="InterPro" id="IPR011662">
    <property type="entry name" value="Secretin/TonB_short_N"/>
</dbReference>
<protein>
    <submittedName>
        <fullName evidence="10">General secretion pathway protein D</fullName>
    </submittedName>
</protein>
<evidence type="ECO:0000256" key="1">
    <source>
        <dbReference type="ARBA" id="ARBA00004370"/>
    </source>
</evidence>
<feature type="domain" description="Secretin/TonB short N-terminal" evidence="9">
    <location>
        <begin position="209"/>
        <end position="260"/>
    </location>
</feature>
<dbReference type="Gene3D" id="1.25.40.10">
    <property type="entry name" value="Tetratricopeptide repeat domain"/>
    <property type="match status" value="1"/>
</dbReference>
<dbReference type="InterPro" id="IPR011990">
    <property type="entry name" value="TPR-like_helical_dom_sf"/>
</dbReference>
<dbReference type="SMART" id="SM00965">
    <property type="entry name" value="STN"/>
    <property type="match status" value="1"/>
</dbReference>
<dbReference type="PRINTS" id="PR01032">
    <property type="entry name" value="PHAGEIV"/>
</dbReference>
<dbReference type="Proteomes" id="UP000571084">
    <property type="component" value="Unassembled WGS sequence"/>
</dbReference>
<feature type="signal peptide" evidence="8">
    <location>
        <begin position="1"/>
        <end position="22"/>
    </location>
</feature>
<evidence type="ECO:0000313" key="10">
    <source>
        <dbReference type="EMBL" id="MBB5201912.1"/>
    </source>
</evidence>
<evidence type="ECO:0000259" key="9">
    <source>
        <dbReference type="SMART" id="SM00965"/>
    </source>
</evidence>
<feature type="chain" id="PRO_5032536794" evidence="8">
    <location>
        <begin position="23"/>
        <end position="723"/>
    </location>
</feature>
<evidence type="ECO:0000256" key="7">
    <source>
        <dbReference type="RuleBase" id="RU004004"/>
    </source>
</evidence>
<dbReference type="Pfam" id="PF00263">
    <property type="entry name" value="Secretin"/>
    <property type="match status" value="1"/>
</dbReference>
<organism evidence="10 11">
    <name type="scientific">Glaciimonas immobilis</name>
    <dbReference type="NCBI Taxonomy" id="728004"/>
    <lineage>
        <taxon>Bacteria</taxon>
        <taxon>Pseudomonadati</taxon>
        <taxon>Pseudomonadota</taxon>
        <taxon>Betaproteobacteria</taxon>
        <taxon>Burkholderiales</taxon>
        <taxon>Oxalobacteraceae</taxon>
        <taxon>Glaciimonas</taxon>
    </lineage>
</organism>
<dbReference type="InterPro" id="IPR050810">
    <property type="entry name" value="Bact_Secretion_Sys_Channel"/>
</dbReference>
<sequence length="723" mass="79031">MSTLKHRIAKSLLMAAAVSVIAGCAVPRAVQNTEELANQGHLEEAIDVLREAKKDNPGDMRLDGAMYKQVDKLVGKYYQEGEQALAVNDEKTALERFESVLKYDSGNMRARQAIDQIDNRRHLKELLVEAHVLAESRPEDALQIIWKVLEERPGWSDAIKIRDVLMRRVAEAKTLAPALDASLKKPVSLSFRSHNLINIFENISKLANVNFIFDADVSKTATASISAKKTTAEDAINLLLATNRLRKKVLNHNTLLIYPASASKDKEYRDMAVKTFFLSHASAKAVSGALKMTLKTRDVYIDERINAIVVRDAPETLELASRLVQALDRPEAEVTLDVQVLEVSSSDALQLGVKYPESVGVGITNGEVGANQSNNIPLNLLTAMTKNNVFVNLGAQKGVTLNLLQKATHMEVLANPKIRVKNGKKAQIEIGQKVPVITNLMTDSGATSEKVEMLDVGLKFDVLPTISLDGEISVDIDLTVSSLGTPEISPKGAKYYRVNQRKTKTTLTAKDNETQILAGLINREDMDNKTGLPGVSQMPLLDRLFGNRESNKAKSELVLVITPRIERKLELPGAHVTTFISGTESRVSQDSLVLRNTDGARLTSGGAASVMPREIEPAPVHDLPEVHELEELPPLDAPAEQGAPALIPPPLTEKKVSSNRMDISRQMTVAFTKTMPEVPATSVNFTELKNVEVVNGNGAIGTGAPRAKSALTVSQKERTWRFG</sequence>
<dbReference type="PANTHER" id="PTHR30332:SF17">
    <property type="entry name" value="TYPE IV PILIATION SYSTEM PROTEIN DR_0774-RELATED"/>
    <property type="match status" value="1"/>
</dbReference>
<dbReference type="PANTHER" id="PTHR30332">
    <property type="entry name" value="PROBABLE GENERAL SECRETION PATHWAY PROTEIN D"/>
    <property type="match status" value="1"/>
</dbReference>
<comment type="caution">
    <text evidence="10">The sequence shown here is derived from an EMBL/GenBank/DDBJ whole genome shotgun (WGS) entry which is preliminary data.</text>
</comment>
<comment type="subcellular location">
    <subcellularLocation>
        <location evidence="7">Cell outer membrane</location>
    </subcellularLocation>
    <subcellularLocation>
        <location evidence="1">Membrane</location>
    </subcellularLocation>
</comment>
<keyword evidence="4" id="KW-0472">Membrane</keyword>
<keyword evidence="3 8" id="KW-0732">Signal</keyword>
<keyword evidence="5" id="KW-0998">Cell outer membrane</keyword>
<gene>
    <name evidence="10" type="ORF">HNR39_003774</name>
</gene>
<keyword evidence="11" id="KW-1185">Reference proteome</keyword>
<dbReference type="GO" id="GO:0009306">
    <property type="term" value="P:protein secretion"/>
    <property type="evidence" value="ECO:0007669"/>
    <property type="project" value="InterPro"/>
</dbReference>
<dbReference type="Gene3D" id="3.30.1370.120">
    <property type="match status" value="1"/>
</dbReference>
<name>A0A840RXH7_9BURK</name>
<keyword evidence="2 7" id="KW-0813">Transport</keyword>
<dbReference type="Pfam" id="PF03958">
    <property type="entry name" value="Secretin_N"/>
    <property type="match status" value="1"/>
</dbReference>
<dbReference type="GO" id="GO:0015627">
    <property type="term" value="C:type II protein secretion system complex"/>
    <property type="evidence" value="ECO:0007669"/>
    <property type="project" value="TreeGrafter"/>
</dbReference>
<dbReference type="InterPro" id="IPR038591">
    <property type="entry name" value="NolW-like_sf"/>
</dbReference>
<evidence type="ECO:0000313" key="11">
    <source>
        <dbReference type="Proteomes" id="UP000571084"/>
    </source>
</evidence>
<dbReference type="InterPro" id="IPR005644">
    <property type="entry name" value="NolW-like"/>
</dbReference>
<evidence type="ECO:0000256" key="3">
    <source>
        <dbReference type="ARBA" id="ARBA00022729"/>
    </source>
</evidence>
<evidence type="ECO:0000256" key="2">
    <source>
        <dbReference type="ARBA" id="ARBA00022448"/>
    </source>
</evidence>
<reference evidence="10 11" key="1">
    <citation type="submission" date="2020-08" db="EMBL/GenBank/DDBJ databases">
        <title>Genomic Encyclopedia of Type Strains, Phase IV (KMG-IV): sequencing the most valuable type-strain genomes for metagenomic binning, comparative biology and taxonomic classification.</title>
        <authorList>
            <person name="Goeker M."/>
        </authorList>
    </citation>
    <scope>NUCLEOTIDE SEQUENCE [LARGE SCALE GENOMIC DNA]</scope>
    <source>
        <strain evidence="10 11">DSM 23240</strain>
    </source>
</reference>
<dbReference type="GO" id="GO:0009279">
    <property type="term" value="C:cell outer membrane"/>
    <property type="evidence" value="ECO:0007669"/>
    <property type="project" value="UniProtKB-SubCell"/>
</dbReference>
<proteinExistence type="inferred from homology"/>
<dbReference type="InterPro" id="IPR001775">
    <property type="entry name" value="GspD/PilQ"/>
</dbReference>
<evidence type="ECO:0000256" key="8">
    <source>
        <dbReference type="SAM" id="SignalP"/>
    </source>
</evidence>
<evidence type="ECO:0000256" key="6">
    <source>
        <dbReference type="RuleBase" id="RU004003"/>
    </source>
</evidence>
<dbReference type="RefSeq" id="WP_168054525.1">
    <property type="nucleotide sequence ID" value="NZ_JAAOZT010000005.1"/>
</dbReference>
<dbReference type="PROSITE" id="PS51257">
    <property type="entry name" value="PROKAR_LIPOPROTEIN"/>
    <property type="match status" value="1"/>
</dbReference>
<evidence type="ECO:0000256" key="5">
    <source>
        <dbReference type="ARBA" id="ARBA00023237"/>
    </source>
</evidence>
<dbReference type="AlphaFoldDB" id="A0A840RXH7"/>
<evidence type="ECO:0000256" key="4">
    <source>
        <dbReference type="ARBA" id="ARBA00023136"/>
    </source>
</evidence>
<comment type="similarity">
    <text evidence="6">Belongs to the bacterial secretin family.</text>
</comment>